<dbReference type="Gene3D" id="3.30.420.10">
    <property type="entry name" value="Ribonuclease H-like superfamily/Ribonuclease H"/>
    <property type="match status" value="1"/>
</dbReference>
<dbReference type="InterPro" id="IPR025948">
    <property type="entry name" value="HTH-like_dom"/>
</dbReference>
<keyword evidence="4" id="KW-1185">Reference proteome</keyword>
<reference evidence="3 4" key="1">
    <citation type="submission" date="2019-05" db="EMBL/GenBank/DDBJ databases">
        <authorList>
            <person name="Chen C."/>
        </authorList>
    </citation>
    <scope>NUCLEOTIDE SEQUENCE [LARGE SCALE GENOMIC DNA]</scope>
    <source>
        <strain evidence="3 4">HB172198</strain>
    </source>
</reference>
<feature type="domain" description="Integrase catalytic" evidence="2">
    <location>
        <begin position="89"/>
        <end position="269"/>
    </location>
</feature>
<name>A0A4P8XSN6_9BACL</name>
<dbReference type="InterPro" id="IPR050900">
    <property type="entry name" value="Transposase_IS3/IS150/IS904"/>
</dbReference>
<dbReference type="EMBL" id="CP040396">
    <property type="protein sequence ID" value="QCT03679.1"/>
    <property type="molecule type" value="Genomic_DNA"/>
</dbReference>
<evidence type="ECO:0000313" key="4">
    <source>
        <dbReference type="Proteomes" id="UP000300879"/>
    </source>
</evidence>
<dbReference type="Pfam" id="PF13276">
    <property type="entry name" value="HTH_21"/>
    <property type="match status" value="1"/>
</dbReference>
<dbReference type="InterPro" id="IPR036397">
    <property type="entry name" value="RNaseH_sf"/>
</dbReference>
<proteinExistence type="predicted"/>
<gene>
    <name evidence="3" type="ORF">E6C60_2968</name>
</gene>
<protein>
    <submittedName>
        <fullName evidence="3">Integrase catalytic subunit</fullName>
    </submittedName>
</protein>
<dbReference type="Pfam" id="PF13333">
    <property type="entry name" value="rve_2"/>
    <property type="match status" value="1"/>
</dbReference>
<dbReference type="InterPro" id="IPR012337">
    <property type="entry name" value="RNaseH-like_sf"/>
</dbReference>
<sequence length="280" mass="33083">MNRIQQEAKSIHRVGRPAPGYSYTQDGKHVSDEQISEWITEFLAGEGAAYGYRKLTVLLRRRYKLRINKKKVYRLCKLMDVLRPQRKIILKYPKRLANNRVITASNQLWEVDIKYGWIHGEQRFFFLLMSIIDVFDRAIVTYHIGLTCEAKHLVQITQEALMKRQLFDQADKPVIRSDKGPQFISNRFAEVCTEFGMVHERIPPKTPNKNAHIESYHAIIELECYRRNEFDTYPQAYEMVIQFIQDYNQIRLHGSIYDFSPYEYMKAVKDGTVKPKQVKV</sequence>
<dbReference type="Pfam" id="PF00665">
    <property type="entry name" value="rve"/>
    <property type="match status" value="1"/>
</dbReference>
<dbReference type="SUPFAM" id="SSF53098">
    <property type="entry name" value="Ribonuclease H-like"/>
    <property type="match status" value="1"/>
</dbReference>
<dbReference type="GO" id="GO:0003676">
    <property type="term" value="F:nucleic acid binding"/>
    <property type="evidence" value="ECO:0007669"/>
    <property type="project" value="InterPro"/>
</dbReference>
<evidence type="ECO:0000259" key="2">
    <source>
        <dbReference type="PROSITE" id="PS50994"/>
    </source>
</evidence>
<dbReference type="InterPro" id="IPR001584">
    <property type="entry name" value="Integrase_cat-core"/>
</dbReference>
<dbReference type="Proteomes" id="UP000300879">
    <property type="component" value="Chromosome"/>
</dbReference>
<dbReference type="AlphaFoldDB" id="A0A4P8XSN6"/>
<dbReference type="PANTHER" id="PTHR46889">
    <property type="entry name" value="TRANSPOSASE INSF FOR INSERTION SEQUENCE IS3B-RELATED"/>
    <property type="match status" value="1"/>
</dbReference>
<evidence type="ECO:0000256" key="1">
    <source>
        <dbReference type="ARBA" id="ARBA00002286"/>
    </source>
</evidence>
<dbReference type="PANTHER" id="PTHR46889:SF5">
    <property type="entry name" value="INTEGRASE PROTEIN"/>
    <property type="match status" value="1"/>
</dbReference>
<dbReference type="GO" id="GO:0015074">
    <property type="term" value="P:DNA integration"/>
    <property type="evidence" value="ECO:0007669"/>
    <property type="project" value="InterPro"/>
</dbReference>
<dbReference type="KEGG" id="palo:E6C60_2968"/>
<dbReference type="PROSITE" id="PS50994">
    <property type="entry name" value="INTEGRASE"/>
    <property type="match status" value="1"/>
</dbReference>
<accession>A0A4P8XSN6</accession>
<organism evidence="3 4">
    <name type="scientific">Paenibacillus algicola</name>
    <dbReference type="NCBI Taxonomy" id="2565926"/>
    <lineage>
        <taxon>Bacteria</taxon>
        <taxon>Bacillati</taxon>
        <taxon>Bacillota</taxon>
        <taxon>Bacilli</taxon>
        <taxon>Bacillales</taxon>
        <taxon>Paenibacillaceae</taxon>
        <taxon>Paenibacillus</taxon>
    </lineage>
</organism>
<comment type="function">
    <text evidence="1">Involved in the transposition of the insertion sequence.</text>
</comment>
<evidence type="ECO:0000313" key="3">
    <source>
        <dbReference type="EMBL" id="QCT03679.1"/>
    </source>
</evidence>